<evidence type="ECO:0000256" key="1">
    <source>
        <dbReference type="ARBA" id="ARBA00010574"/>
    </source>
</evidence>
<name>A0A2K8L6Z7_9PROT</name>
<dbReference type="InterPro" id="IPR043519">
    <property type="entry name" value="NT_sf"/>
</dbReference>
<dbReference type="InterPro" id="IPR004394">
    <property type="entry name" value="Iojap/RsfS/C7orf30"/>
</dbReference>
<dbReference type="AlphaFoldDB" id="A0A2K8L6Z7"/>
<evidence type="ECO:0000313" key="4">
    <source>
        <dbReference type="Proteomes" id="UP000231637"/>
    </source>
</evidence>
<keyword evidence="2" id="KW-0678">Repressor</keyword>
<reference evidence="3 4" key="1">
    <citation type="submission" date="2016-12" db="EMBL/GenBank/DDBJ databases">
        <title>Isolation and genomic insights into novel planktonic Zetaproteobacteria from stratified waters of the Chesapeake Bay.</title>
        <authorList>
            <person name="McAllister S.M."/>
            <person name="Kato S."/>
            <person name="Chan C.S."/>
            <person name="Chiu B.K."/>
            <person name="Field E.K."/>
        </authorList>
    </citation>
    <scope>NUCLEOTIDE SEQUENCE [LARGE SCALE GENOMIC DNA]</scope>
    <source>
        <strain evidence="3 4">CP-8</strain>
    </source>
</reference>
<dbReference type="HAMAP" id="MF_01477">
    <property type="entry name" value="Iojap_RsfS"/>
    <property type="match status" value="1"/>
</dbReference>
<dbReference type="Pfam" id="PF02410">
    <property type="entry name" value="RsfS"/>
    <property type="match status" value="1"/>
</dbReference>
<protein>
    <recommendedName>
        <fullName evidence="2">Ribosomal silencing factor RsfS</fullName>
    </recommendedName>
</protein>
<dbReference type="NCBIfam" id="TIGR00090">
    <property type="entry name" value="rsfS_iojap_ybeB"/>
    <property type="match status" value="1"/>
</dbReference>
<keyword evidence="4" id="KW-1185">Reference proteome</keyword>
<proteinExistence type="inferred from homology"/>
<dbReference type="Gene3D" id="3.30.460.10">
    <property type="entry name" value="Beta Polymerase, domain 2"/>
    <property type="match status" value="1"/>
</dbReference>
<dbReference type="GO" id="GO:0042256">
    <property type="term" value="P:cytosolic ribosome assembly"/>
    <property type="evidence" value="ECO:0007669"/>
    <property type="project" value="UniProtKB-UniRule"/>
</dbReference>
<dbReference type="GO" id="GO:0017148">
    <property type="term" value="P:negative regulation of translation"/>
    <property type="evidence" value="ECO:0007669"/>
    <property type="project" value="UniProtKB-UniRule"/>
</dbReference>
<comment type="similarity">
    <text evidence="1 2">Belongs to the Iojap/RsfS family.</text>
</comment>
<keyword evidence="2" id="KW-0963">Cytoplasm</keyword>
<dbReference type="GO" id="GO:0090071">
    <property type="term" value="P:negative regulation of ribosome biogenesis"/>
    <property type="evidence" value="ECO:0007669"/>
    <property type="project" value="UniProtKB-UniRule"/>
</dbReference>
<accession>A0A2K8L6Z7</accession>
<comment type="subcellular location">
    <subcellularLocation>
        <location evidence="2">Cytoplasm</location>
    </subcellularLocation>
</comment>
<comment type="subunit">
    <text evidence="2">Interacts with ribosomal protein uL14 (rplN).</text>
</comment>
<keyword evidence="2" id="KW-0810">Translation regulation</keyword>
<evidence type="ECO:0000256" key="2">
    <source>
        <dbReference type="HAMAP-Rule" id="MF_01477"/>
    </source>
</evidence>
<dbReference type="PANTHER" id="PTHR21043:SF0">
    <property type="entry name" value="MITOCHONDRIAL ASSEMBLY OF RIBOSOMAL LARGE SUBUNIT PROTEIN 1"/>
    <property type="match status" value="1"/>
</dbReference>
<sequence length="123" mass="13926">MTQVAVKDSERFEQMTEALVEALEDKKAQDVLVIDVHGRCDFTDRFIVASGRSDRQIKALSQSVSEVAHQYGLAAKVEGLEAMEWLLVDLGDIVVHLFLPEVRESFQLERLWRVPHKESDSAS</sequence>
<organism evidence="3 4">
    <name type="scientific">Mariprofundus ferrinatatus</name>
    <dbReference type="NCBI Taxonomy" id="1921087"/>
    <lineage>
        <taxon>Bacteria</taxon>
        <taxon>Pseudomonadati</taxon>
        <taxon>Pseudomonadota</taxon>
        <taxon>Candidatius Mariprofundia</taxon>
        <taxon>Mariprofundales</taxon>
        <taxon>Mariprofundaceae</taxon>
        <taxon>Mariprofundus</taxon>
    </lineage>
</organism>
<dbReference type="GO" id="GO:0043023">
    <property type="term" value="F:ribosomal large subunit binding"/>
    <property type="evidence" value="ECO:0007669"/>
    <property type="project" value="TreeGrafter"/>
</dbReference>
<dbReference type="GO" id="GO:0005737">
    <property type="term" value="C:cytoplasm"/>
    <property type="evidence" value="ECO:0007669"/>
    <property type="project" value="UniProtKB-SubCell"/>
</dbReference>
<dbReference type="Proteomes" id="UP000231637">
    <property type="component" value="Chromosome"/>
</dbReference>
<dbReference type="KEGG" id="mfn:Ga0123462_2213"/>
<gene>
    <name evidence="2" type="primary">rsfS</name>
    <name evidence="3" type="ORF">Ga0123462_2213</name>
</gene>
<dbReference type="SUPFAM" id="SSF81301">
    <property type="entry name" value="Nucleotidyltransferase"/>
    <property type="match status" value="1"/>
</dbReference>
<dbReference type="EMBL" id="CP018800">
    <property type="protein sequence ID" value="ATX83047.1"/>
    <property type="molecule type" value="Genomic_DNA"/>
</dbReference>
<dbReference type="RefSeq" id="WP_232726455.1">
    <property type="nucleotide sequence ID" value="NZ_CP018800.1"/>
</dbReference>
<comment type="function">
    <text evidence="2">Functions as a ribosomal silencing factor. Interacts with ribosomal protein uL14 (rplN), blocking formation of intersubunit bridge B8. Prevents association of the 30S and 50S ribosomal subunits and the formation of functional ribosomes, thus repressing translation.</text>
</comment>
<evidence type="ECO:0000313" key="3">
    <source>
        <dbReference type="EMBL" id="ATX83047.1"/>
    </source>
</evidence>
<dbReference type="PANTHER" id="PTHR21043">
    <property type="entry name" value="IOJAP SUPERFAMILY ORTHOLOG"/>
    <property type="match status" value="1"/>
</dbReference>